<evidence type="ECO:0000313" key="1">
    <source>
        <dbReference type="EMBL" id="MFD2872052.1"/>
    </source>
</evidence>
<keyword evidence="1" id="KW-0238">DNA-binding</keyword>
<dbReference type="GO" id="GO:0003677">
    <property type="term" value="F:DNA binding"/>
    <property type="evidence" value="ECO:0007669"/>
    <property type="project" value="UniProtKB-KW"/>
</dbReference>
<evidence type="ECO:0000313" key="2">
    <source>
        <dbReference type="Proteomes" id="UP001597557"/>
    </source>
</evidence>
<sequence length="103" mass="11920">MLNEKIKRDQLLTIQDLADFGEELLIGIRKLISYHGKPNKQWIKSAEVKTMLCLSDGKLQYLRDKGIVPFTKLGGVTYYNLREIEDLMNSDKIHDHQTKSQTV</sequence>
<accession>A0ABW5Y9Q9</accession>
<dbReference type="RefSeq" id="WP_377183339.1">
    <property type="nucleotide sequence ID" value="NZ_JBHUPD010000001.1"/>
</dbReference>
<organism evidence="1 2">
    <name type="scientific">Mucilaginibacter ximonensis</name>
    <dbReference type="NCBI Taxonomy" id="538021"/>
    <lineage>
        <taxon>Bacteria</taxon>
        <taxon>Pseudomonadati</taxon>
        <taxon>Bacteroidota</taxon>
        <taxon>Sphingobacteriia</taxon>
        <taxon>Sphingobacteriales</taxon>
        <taxon>Sphingobacteriaceae</taxon>
        <taxon>Mucilaginibacter</taxon>
    </lineage>
</organism>
<reference evidence="2" key="1">
    <citation type="journal article" date="2019" name="Int. J. Syst. Evol. Microbiol.">
        <title>The Global Catalogue of Microorganisms (GCM) 10K type strain sequencing project: providing services to taxonomists for standard genome sequencing and annotation.</title>
        <authorList>
            <consortium name="The Broad Institute Genomics Platform"/>
            <consortium name="The Broad Institute Genome Sequencing Center for Infectious Disease"/>
            <person name="Wu L."/>
            <person name="Ma J."/>
        </authorList>
    </citation>
    <scope>NUCLEOTIDE SEQUENCE [LARGE SCALE GENOMIC DNA]</scope>
    <source>
        <strain evidence="2">KCTC 22437</strain>
    </source>
</reference>
<gene>
    <name evidence="1" type="ORF">ACFS5N_06210</name>
</gene>
<keyword evidence="2" id="KW-1185">Reference proteome</keyword>
<dbReference type="EMBL" id="JBHUPD010000001">
    <property type="protein sequence ID" value="MFD2872052.1"/>
    <property type="molecule type" value="Genomic_DNA"/>
</dbReference>
<comment type="caution">
    <text evidence="1">The sequence shown here is derived from an EMBL/GenBank/DDBJ whole genome shotgun (WGS) entry which is preliminary data.</text>
</comment>
<dbReference type="Proteomes" id="UP001597557">
    <property type="component" value="Unassembled WGS sequence"/>
</dbReference>
<dbReference type="PANTHER" id="PTHR34585">
    <property type="match status" value="1"/>
</dbReference>
<dbReference type="PANTHER" id="PTHR34585:SF22">
    <property type="entry name" value="HELIX-TURN-HELIX DOMAIN-CONTAINING PROTEIN"/>
    <property type="match status" value="1"/>
</dbReference>
<proteinExistence type="predicted"/>
<protein>
    <submittedName>
        <fullName evidence="1">DNA-binding protein</fullName>
    </submittedName>
</protein>
<name>A0ABW5Y9Q9_9SPHI</name>